<name>A0A5C2RV31_9APHY</name>
<dbReference type="STRING" id="1328759.A0A5C2RV31"/>
<dbReference type="AlphaFoldDB" id="A0A5C2RV31"/>
<dbReference type="PANTHER" id="PTHR37171:SF1">
    <property type="entry name" value="SERINE_THREONINE-PROTEIN KINASE YRZF-RELATED"/>
    <property type="match status" value="1"/>
</dbReference>
<reference evidence="1" key="1">
    <citation type="journal article" date="2018" name="Genome Biol. Evol.">
        <title>Genomics and development of Lentinus tigrinus, a white-rot wood-decaying mushroom with dimorphic fruiting bodies.</title>
        <authorList>
            <person name="Wu B."/>
            <person name="Xu Z."/>
            <person name="Knudson A."/>
            <person name="Carlson A."/>
            <person name="Chen N."/>
            <person name="Kovaka S."/>
            <person name="LaButti K."/>
            <person name="Lipzen A."/>
            <person name="Pennachio C."/>
            <person name="Riley R."/>
            <person name="Schakwitz W."/>
            <person name="Umezawa K."/>
            <person name="Ohm R.A."/>
            <person name="Grigoriev I.V."/>
            <person name="Nagy L.G."/>
            <person name="Gibbons J."/>
            <person name="Hibbett D."/>
        </authorList>
    </citation>
    <scope>NUCLEOTIDE SEQUENCE [LARGE SCALE GENOMIC DNA]</scope>
    <source>
        <strain evidence="1">ALCF2SS1-6</strain>
    </source>
</reference>
<evidence type="ECO:0000313" key="1">
    <source>
        <dbReference type="EMBL" id="RPD55452.1"/>
    </source>
</evidence>
<dbReference type="SUPFAM" id="SSF56112">
    <property type="entry name" value="Protein kinase-like (PK-like)"/>
    <property type="match status" value="1"/>
</dbReference>
<protein>
    <submittedName>
        <fullName evidence="1">Uncharacterized protein</fullName>
    </submittedName>
</protein>
<organism evidence="1 2">
    <name type="scientific">Lentinus tigrinus ALCF2SS1-6</name>
    <dbReference type="NCBI Taxonomy" id="1328759"/>
    <lineage>
        <taxon>Eukaryota</taxon>
        <taxon>Fungi</taxon>
        <taxon>Dikarya</taxon>
        <taxon>Basidiomycota</taxon>
        <taxon>Agaricomycotina</taxon>
        <taxon>Agaricomycetes</taxon>
        <taxon>Polyporales</taxon>
        <taxon>Polyporaceae</taxon>
        <taxon>Lentinus</taxon>
    </lineage>
</organism>
<dbReference type="PANTHER" id="PTHR37171">
    <property type="entry name" value="SERINE/THREONINE-PROTEIN KINASE YRZF-RELATED"/>
    <property type="match status" value="1"/>
</dbReference>
<dbReference type="InterPro" id="IPR011009">
    <property type="entry name" value="Kinase-like_dom_sf"/>
</dbReference>
<accession>A0A5C2RV31</accession>
<dbReference type="EMBL" id="ML122295">
    <property type="protein sequence ID" value="RPD55452.1"/>
    <property type="molecule type" value="Genomic_DNA"/>
</dbReference>
<dbReference type="OrthoDB" id="3271031at2759"/>
<evidence type="ECO:0000313" key="2">
    <source>
        <dbReference type="Proteomes" id="UP000313359"/>
    </source>
</evidence>
<keyword evidence="2" id="KW-1185">Reference proteome</keyword>
<proteinExistence type="predicted"/>
<sequence length="315" mass="35744">MPELQLQWPVNASTQLDYSESVSPIHPVSDEGWDVLDVFAHHPVIKHTIIATPTELIYDNAEDGNTQVFRAELRQVIDGCLTRDSHAAVCKVVYSMRRVDALKKEAQFYNNQLANLQGDCVPVMYGCFVGATREGVTGVLLMSDCGIPLPGNLARHTPEIRFQAVNALLKVHHAGLEHWDFTERNLVVSKRSDGGLVVRLIDFGNAQEHLGCPIKNETLEMYAPRPQSWCDFSCQELWCACEEADIWIKTYISWFTHRIPIDSITKVEDLVNLRKHPEGYDEESITRRAAIAIYELQHTVDLRMAWDEDSLTIEL</sequence>
<dbReference type="Proteomes" id="UP000313359">
    <property type="component" value="Unassembled WGS sequence"/>
</dbReference>
<gene>
    <name evidence="1" type="ORF">L227DRAFT_615316</name>
</gene>
<dbReference type="InterPro" id="IPR052396">
    <property type="entry name" value="Meiotic_Drive_Suppr_Kinase"/>
</dbReference>